<dbReference type="EMBL" id="FNXE01000086">
    <property type="protein sequence ID" value="SEI04217.1"/>
    <property type="molecule type" value="Genomic_DNA"/>
</dbReference>
<evidence type="ECO:0008006" key="3">
    <source>
        <dbReference type="Google" id="ProtNLM"/>
    </source>
</evidence>
<keyword evidence="2" id="KW-1185">Reference proteome</keyword>
<dbReference type="STRING" id="1159016.SAMN02927937_02920"/>
<organism evidence="1 2">
    <name type="scientific">Paenimyroides marinum</name>
    <dbReference type="NCBI Taxonomy" id="1159016"/>
    <lineage>
        <taxon>Bacteria</taxon>
        <taxon>Pseudomonadati</taxon>
        <taxon>Bacteroidota</taxon>
        <taxon>Flavobacteriia</taxon>
        <taxon>Flavobacteriales</taxon>
        <taxon>Flavobacteriaceae</taxon>
        <taxon>Paenimyroides</taxon>
    </lineage>
</organism>
<evidence type="ECO:0000313" key="2">
    <source>
        <dbReference type="Proteomes" id="UP000199634"/>
    </source>
</evidence>
<dbReference type="RefSeq" id="WP_091102980.1">
    <property type="nucleotide sequence ID" value="NZ_FNXE01000086.1"/>
</dbReference>
<proteinExistence type="predicted"/>
<gene>
    <name evidence="1" type="ORF">SAMN02927937_02920</name>
</gene>
<accession>A0A1H6MQM7</accession>
<dbReference type="OrthoDB" id="5526158at2"/>
<sequence length="89" mass="9941">MKNISLLLVGFCVFFISCSKDDEPTRISDAESIVGVWKFVEVVIWNENTKIIASSEEVQPCSGEDTYVFESNGRCALETHYKKGGGFCH</sequence>
<name>A0A1H6MQM7_9FLAO</name>
<dbReference type="AlphaFoldDB" id="A0A1H6MQM7"/>
<dbReference type="PROSITE" id="PS51257">
    <property type="entry name" value="PROKAR_LIPOPROTEIN"/>
    <property type="match status" value="1"/>
</dbReference>
<dbReference type="Proteomes" id="UP000199634">
    <property type="component" value="Unassembled WGS sequence"/>
</dbReference>
<evidence type="ECO:0000313" key="1">
    <source>
        <dbReference type="EMBL" id="SEI04217.1"/>
    </source>
</evidence>
<protein>
    <recommendedName>
        <fullName evidence="3">Lipocalin-like domain-containing protein</fullName>
    </recommendedName>
</protein>
<reference evidence="1 2" key="1">
    <citation type="submission" date="2016-10" db="EMBL/GenBank/DDBJ databases">
        <authorList>
            <person name="de Groot N.N."/>
        </authorList>
    </citation>
    <scope>NUCLEOTIDE SEQUENCE [LARGE SCALE GENOMIC DNA]</scope>
    <source>
        <strain evidence="1 2">CGMCC 1.10825</strain>
    </source>
</reference>